<dbReference type="EMBL" id="CAXDID020000007">
    <property type="protein sequence ID" value="CAL5976336.1"/>
    <property type="molecule type" value="Genomic_DNA"/>
</dbReference>
<dbReference type="EMBL" id="CATOUU010000952">
    <property type="protein sequence ID" value="CAI9962036.1"/>
    <property type="molecule type" value="Genomic_DNA"/>
</dbReference>
<evidence type="ECO:0000313" key="3">
    <source>
        <dbReference type="EMBL" id="CAL5976336.1"/>
    </source>
</evidence>
<reference evidence="2" key="1">
    <citation type="submission" date="2023-06" db="EMBL/GenBank/DDBJ databases">
        <authorList>
            <person name="Kurt Z."/>
        </authorList>
    </citation>
    <scope>NUCLEOTIDE SEQUENCE</scope>
</reference>
<keyword evidence="1" id="KW-1133">Transmembrane helix</keyword>
<evidence type="ECO:0000313" key="2">
    <source>
        <dbReference type="EMBL" id="CAI9962036.1"/>
    </source>
</evidence>
<name>A0AA86URR4_9EUKA</name>
<keyword evidence="1" id="KW-0812">Transmembrane</keyword>
<evidence type="ECO:0000256" key="1">
    <source>
        <dbReference type="SAM" id="Phobius"/>
    </source>
</evidence>
<comment type="caution">
    <text evidence="2">The sequence shown here is derived from an EMBL/GenBank/DDBJ whole genome shotgun (WGS) entry which is preliminary data.</text>
</comment>
<evidence type="ECO:0000313" key="4">
    <source>
        <dbReference type="Proteomes" id="UP001642409"/>
    </source>
</evidence>
<proteinExistence type="predicted"/>
<keyword evidence="1" id="KW-0472">Membrane</keyword>
<feature type="transmembrane region" description="Helical" evidence="1">
    <location>
        <begin position="23"/>
        <end position="41"/>
    </location>
</feature>
<organism evidence="2">
    <name type="scientific">Hexamita inflata</name>
    <dbReference type="NCBI Taxonomy" id="28002"/>
    <lineage>
        <taxon>Eukaryota</taxon>
        <taxon>Metamonada</taxon>
        <taxon>Diplomonadida</taxon>
        <taxon>Hexamitidae</taxon>
        <taxon>Hexamitinae</taxon>
        <taxon>Hexamita</taxon>
    </lineage>
</organism>
<dbReference type="AlphaFoldDB" id="A0AA86URR4"/>
<protein>
    <submittedName>
        <fullName evidence="3">Hypothetical_protein</fullName>
    </submittedName>
</protein>
<reference evidence="3 4" key="2">
    <citation type="submission" date="2024-07" db="EMBL/GenBank/DDBJ databases">
        <authorList>
            <person name="Akdeniz Z."/>
        </authorList>
    </citation>
    <scope>NUCLEOTIDE SEQUENCE [LARGE SCALE GENOMIC DNA]</scope>
</reference>
<sequence>MGTSFTPAASKLCLPSSRFTFNFIYYSICTIPVFAASSLGWRRGPVISLKHFGVDNKMFTLGSDVELRFPAQQFNSVFAIFSLERPKTPQNAQNFQTLRSSAPWRIQKILEKRKHIESCKL</sequence>
<accession>A0AA86URR4</accession>
<keyword evidence="4" id="KW-1185">Reference proteome</keyword>
<gene>
    <name evidence="3" type="ORF">HINF_LOCUS3765</name>
    <name evidence="2" type="ORF">HINF_LOCUS49681</name>
</gene>
<dbReference type="Proteomes" id="UP001642409">
    <property type="component" value="Unassembled WGS sequence"/>
</dbReference>